<sequence>MSALQEVADFAESQRERLCHAITATIDHLHSDEGCNRPAEECVAWEMEHALRMVDYYAVTLGTPWHVAVKFMADSYERALAKLEGEI</sequence>
<dbReference type="Proteomes" id="UP000253509">
    <property type="component" value="Unassembled WGS sequence"/>
</dbReference>
<keyword evidence="2" id="KW-1185">Reference proteome</keyword>
<dbReference type="EMBL" id="QNSB01000003">
    <property type="protein sequence ID" value="RBP73068.1"/>
    <property type="molecule type" value="Genomic_DNA"/>
</dbReference>
<accession>A0A366ILH1</accession>
<name>A0A366ILH1_9MICO</name>
<reference evidence="1 2" key="1">
    <citation type="submission" date="2018-06" db="EMBL/GenBank/DDBJ databases">
        <title>Freshwater and sediment microbial communities from various areas in North America, analyzing microbe dynamics in response to fracking.</title>
        <authorList>
            <person name="Lamendella R."/>
        </authorList>
    </citation>
    <scope>NUCLEOTIDE SEQUENCE [LARGE SCALE GENOMIC DNA]</scope>
    <source>
        <strain evidence="1 2">3b_TX</strain>
    </source>
</reference>
<dbReference type="AlphaFoldDB" id="A0A366ILH1"/>
<comment type="caution">
    <text evidence="1">The sequence shown here is derived from an EMBL/GenBank/DDBJ whole genome shotgun (WGS) entry which is preliminary data.</text>
</comment>
<proteinExistence type="predicted"/>
<evidence type="ECO:0000313" key="1">
    <source>
        <dbReference type="EMBL" id="RBP73068.1"/>
    </source>
</evidence>
<gene>
    <name evidence="1" type="ORF">DFO65_103363</name>
</gene>
<protein>
    <submittedName>
        <fullName evidence="1">Uncharacterized protein</fullName>
    </submittedName>
</protein>
<evidence type="ECO:0000313" key="2">
    <source>
        <dbReference type="Proteomes" id="UP000253509"/>
    </source>
</evidence>
<organism evidence="1 2">
    <name type="scientific">Brevibacterium celere</name>
    <dbReference type="NCBI Taxonomy" id="225845"/>
    <lineage>
        <taxon>Bacteria</taxon>
        <taxon>Bacillati</taxon>
        <taxon>Actinomycetota</taxon>
        <taxon>Actinomycetes</taxon>
        <taxon>Micrococcales</taxon>
        <taxon>Brevibacteriaceae</taxon>
        <taxon>Brevibacterium</taxon>
    </lineage>
</organism>